<dbReference type="Proteomes" id="UP001168552">
    <property type="component" value="Unassembled WGS sequence"/>
</dbReference>
<evidence type="ECO:0000256" key="2">
    <source>
        <dbReference type="ARBA" id="ARBA00007375"/>
    </source>
</evidence>
<keyword evidence="3 6" id="KW-0812">Transmembrane</keyword>
<comment type="caution">
    <text evidence="7">The sequence shown here is derived from an EMBL/GenBank/DDBJ whole genome shotgun (WGS) entry which is preliminary data.</text>
</comment>
<comment type="similarity">
    <text evidence="2">Belongs to the TMEM86 family.</text>
</comment>
<organism evidence="7 8">
    <name type="scientific">Shiella aurantiaca</name>
    <dbReference type="NCBI Taxonomy" id="3058365"/>
    <lineage>
        <taxon>Bacteria</taxon>
        <taxon>Pseudomonadati</taxon>
        <taxon>Bacteroidota</taxon>
        <taxon>Cytophagia</taxon>
        <taxon>Cytophagales</taxon>
        <taxon>Shiellaceae</taxon>
        <taxon>Shiella</taxon>
    </lineage>
</organism>
<evidence type="ECO:0000313" key="8">
    <source>
        <dbReference type="Proteomes" id="UP001168552"/>
    </source>
</evidence>
<feature type="transmembrane region" description="Helical" evidence="6">
    <location>
        <begin position="81"/>
        <end position="101"/>
    </location>
</feature>
<keyword evidence="5 6" id="KW-0472">Membrane</keyword>
<dbReference type="RefSeq" id="WP_320005453.1">
    <property type="nucleotide sequence ID" value="NZ_JAUHJS010000009.1"/>
</dbReference>
<gene>
    <name evidence="7" type="ORF">QWY31_15490</name>
</gene>
<name>A0ABT8F9I6_9BACT</name>
<evidence type="ECO:0000313" key="7">
    <source>
        <dbReference type="EMBL" id="MDN4166914.1"/>
    </source>
</evidence>
<keyword evidence="8" id="KW-1185">Reference proteome</keyword>
<accession>A0ABT8F9I6</accession>
<keyword evidence="4 6" id="KW-1133">Transmembrane helix</keyword>
<sequence length="231" mass="25700">MKPIKKSLLVAYLLVVILHLYAIIVGDESIVRFTKPILMPLLLAFVMRSLPSTAYRLPLLMGLFFSWLGDILLMHQTDNSLFFVFGLSAFLIAHIAYVWAYAKAQGKSGIPSVYKLGVSLVFLGYAGFFVYQLWADLGEMRIPVTLYALVISAMLSAAAFRLKATTAESFRWVLLGALCFALSDSLLAVNKFSEAIPNASFLIMLTYTLAQGAIAWGMIKYQNYDDAKRVL</sequence>
<dbReference type="PANTHER" id="PTHR31885">
    <property type="entry name" value="GH04784P"/>
    <property type="match status" value="1"/>
</dbReference>
<dbReference type="Pfam" id="PF07947">
    <property type="entry name" value="YhhN"/>
    <property type="match status" value="1"/>
</dbReference>
<evidence type="ECO:0000256" key="3">
    <source>
        <dbReference type="ARBA" id="ARBA00022692"/>
    </source>
</evidence>
<dbReference type="PANTHER" id="PTHR31885:SF6">
    <property type="entry name" value="GH04784P"/>
    <property type="match status" value="1"/>
</dbReference>
<feature type="transmembrane region" description="Helical" evidence="6">
    <location>
        <begin position="113"/>
        <end position="134"/>
    </location>
</feature>
<evidence type="ECO:0000256" key="4">
    <source>
        <dbReference type="ARBA" id="ARBA00022989"/>
    </source>
</evidence>
<comment type="subcellular location">
    <subcellularLocation>
        <location evidence="1">Membrane</location>
        <topology evidence="1">Multi-pass membrane protein</topology>
    </subcellularLocation>
</comment>
<proteinExistence type="inferred from homology"/>
<evidence type="ECO:0000256" key="1">
    <source>
        <dbReference type="ARBA" id="ARBA00004141"/>
    </source>
</evidence>
<evidence type="ECO:0000256" key="6">
    <source>
        <dbReference type="SAM" id="Phobius"/>
    </source>
</evidence>
<protein>
    <submittedName>
        <fullName evidence="7">Lysoplasmalogenase</fullName>
    </submittedName>
</protein>
<feature type="transmembrane region" description="Helical" evidence="6">
    <location>
        <begin position="172"/>
        <end position="189"/>
    </location>
</feature>
<reference evidence="7" key="1">
    <citation type="submission" date="2023-06" db="EMBL/GenBank/DDBJ databases">
        <title>Cytophagales bacterium Strain LB-30, isolated from soil.</title>
        <authorList>
            <person name="Liu B."/>
        </authorList>
    </citation>
    <scope>NUCLEOTIDE SEQUENCE</scope>
    <source>
        <strain evidence="7">LB-30</strain>
    </source>
</reference>
<feature type="transmembrane region" description="Helical" evidence="6">
    <location>
        <begin position="140"/>
        <end position="160"/>
    </location>
</feature>
<feature type="transmembrane region" description="Helical" evidence="6">
    <location>
        <begin position="201"/>
        <end position="219"/>
    </location>
</feature>
<evidence type="ECO:0000256" key="5">
    <source>
        <dbReference type="ARBA" id="ARBA00023136"/>
    </source>
</evidence>
<feature type="transmembrane region" description="Helical" evidence="6">
    <location>
        <begin position="7"/>
        <end position="24"/>
    </location>
</feature>
<dbReference type="EMBL" id="JAUHJS010000009">
    <property type="protein sequence ID" value="MDN4166914.1"/>
    <property type="molecule type" value="Genomic_DNA"/>
</dbReference>
<dbReference type="InterPro" id="IPR012506">
    <property type="entry name" value="TMEM86B-like"/>
</dbReference>